<dbReference type="AlphaFoldDB" id="A0A6L3N118"/>
<evidence type="ECO:0000313" key="2">
    <source>
        <dbReference type="Proteomes" id="UP000473470"/>
    </source>
</evidence>
<evidence type="ECO:0000313" key="1">
    <source>
        <dbReference type="EMBL" id="KAB0638471.1"/>
    </source>
</evidence>
<proteinExistence type="predicted"/>
<comment type="caution">
    <text evidence="1">The sequence shown here is derived from an EMBL/GenBank/DDBJ whole genome shotgun (WGS) entry which is preliminary data.</text>
</comment>
<sequence length="144" mass="15573">MPATDFKPTPQSQSKRVSCHPIRTGFARREAEQAEAARAKNVSPAIRAKGARIEIATSLSEPAVSHLFFIECKRFHCPRLVAPEWQHHPIRFKDDAVDHIAVARAAMIEAEVVIATSGTCAPEPLPAITVGGVARIRATAGMAE</sequence>
<dbReference type="RefSeq" id="WP_124491548.1">
    <property type="nucleotide sequence ID" value="NZ_CABVPM010000008.1"/>
</dbReference>
<accession>A0A6L3N118</accession>
<protein>
    <submittedName>
        <fullName evidence="1">Uncharacterized protein</fullName>
    </submittedName>
</protein>
<organism evidence="1 2">
    <name type="scientific">Burkholderia stagnalis</name>
    <dbReference type="NCBI Taxonomy" id="1503054"/>
    <lineage>
        <taxon>Bacteria</taxon>
        <taxon>Pseudomonadati</taxon>
        <taxon>Pseudomonadota</taxon>
        <taxon>Betaproteobacteria</taxon>
        <taxon>Burkholderiales</taxon>
        <taxon>Burkholderiaceae</taxon>
        <taxon>Burkholderia</taxon>
        <taxon>Burkholderia cepacia complex</taxon>
    </lineage>
</organism>
<dbReference type="EMBL" id="VZOK01000014">
    <property type="protein sequence ID" value="KAB0638471.1"/>
    <property type="molecule type" value="Genomic_DNA"/>
</dbReference>
<gene>
    <name evidence="1" type="ORF">F7R25_11880</name>
</gene>
<name>A0A6L3N118_9BURK</name>
<dbReference type="Proteomes" id="UP000473470">
    <property type="component" value="Unassembled WGS sequence"/>
</dbReference>
<reference evidence="1 2" key="1">
    <citation type="submission" date="2019-09" db="EMBL/GenBank/DDBJ databases">
        <title>Draft genome sequences of 48 bacterial type strains from the CCUG.</title>
        <authorList>
            <person name="Tunovic T."/>
            <person name="Pineiro-Iglesias B."/>
            <person name="Unosson C."/>
            <person name="Inganas E."/>
            <person name="Ohlen M."/>
            <person name="Cardew S."/>
            <person name="Jensie-Markopoulos S."/>
            <person name="Salva-Serra F."/>
            <person name="Jaen-Luchoro D."/>
            <person name="Karlsson R."/>
            <person name="Svensson-Stadler L."/>
            <person name="Chun J."/>
            <person name="Moore E."/>
        </authorList>
    </citation>
    <scope>NUCLEOTIDE SEQUENCE [LARGE SCALE GENOMIC DNA]</scope>
    <source>
        <strain evidence="1 2">CCUG 65686</strain>
    </source>
</reference>